<keyword evidence="17" id="KW-0175">Coiled coil</keyword>
<evidence type="ECO:0000256" key="1">
    <source>
        <dbReference type="ARBA" id="ARBA00004496"/>
    </source>
</evidence>
<dbReference type="GO" id="GO:0005737">
    <property type="term" value="C:cytoplasm"/>
    <property type="evidence" value="ECO:0007669"/>
    <property type="project" value="UniProtKB-SubCell"/>
</dbReference>
<dbReference type="Pfam" id="PF00587">
    <property type="entry name" value="tRNA-synt_2b"/>
    <property type="match status" value="1"/>
</dbReference>
<dbReference type="PANTHER" id="PTHR43697">
    <property type="entry name" value="SERYL-TRNA SYNTHETASE"/>
    <property type="match status" value="1"/>
</dbReference>
<comment type="caution">
    <text evidence="19">The sequence shown here is derived from an EMBL/GenBank/DDBJ whole genome shotgun (WGS) entry which is preliminary data.</text>
</comment>
<dbReference type="InterPro" id="IPR010978">
    <property type="entry name" value="tRNA-bd_arm"/>
</dbReference>
<evidence type="ECO:0000256" key="9">
    <source>
        <dbReference type="ARBA" id="ARBA00022917"/>
    </source>
</evidence>
<feature type="binding site" evidence="16">
    <location>
        <begin position="351"/>
        <end position="354"/>
    </location>
    <ligand>
        <name>ATP</name>
        <dbReference type="ChEBI" id="CHEBI:30616"/>
    </ligand>
</feature>
<dbReference type="Proteomes" id="UP001139199">
    <property type="component" value="Unassembled WGS sequence"/>
</dbReference>
<evidence type="ECO:0000256" key="14">
    <source>
        <dbReference type="NCBIfam" id="TIGR00414"/>
    </source>
</evidence>
<feature type="binding site" evidence="15">
    <location>
        <position position="287"/>
    </location>
    <ligand>
        <name>L-serine</name>
        <dbReference type="ChEBI" id="CHEBI:33384"/>
    </ligand>
</feature>
<evidence type="ECO:0000256" key="2">
    <source>
        <dbReference type="ARBA" id="ARBA00005045"/>
    </source>
</evidence>
<evidence type="ECO:0000256" key="15">
    <source>
        <dbReference type="PIRSR" id="PIRSR001529-1"/>
    </source>
</evidence>
<comment type="similarity">
    <text evidence="3">Belongs to the class-II aminoacyl-tRNA synthetase family. Type-1 seryl-tRNA synthetase subfamily.</text>
</comment>
<protein>
    <recommendedName>
        <fullName evidence="11 14">Serine--tRNA ligase</fullName>
        <ecNumber evidence="4 14">6.1.1.11</ecNumber>
    </recommendedName>
</protein>
<feature type="coiled-coil region" evidence="17">
    <location>
        <begin position="68"/>
        <end position="102"/>
    </location>
</feature>
<dbReference type="EMBL" id="JAJAPW010000002">
    <property type="protein sequence ID" value="MCB4798072.1"/>
    <property type="molecule type" value="Genomic_DNA"/>
</dbReference>
<reference evidence="19" key="1">
    <citation type="submission" date="2021-10" db="EMBL/GenBank/DDBJ databases">
        <title>Tamlana sargassums sp. nov., and Tamlana laminarinivorans sp. nov., two new bacteria isolated from the brown alga.</title>
        <authorList>
            <person name="Li J."/>
        </authorList>
    </citation>
    <scope>NUCLEOTIDE SEQUENCE</scope>
    <source>
        <strain evidence="19">PT2-4</strain>
    </source>
</reference>
<dbReference type="NCBIfam" id="TIGR00414">
    <property type="entry name" value="serS"/>
    <property type="match status" value="1"/>
</dbReference>
<evidence type="ECO:0000256" key="5">
    <source>
        <dbReference type="ARBA" id="ARBA00022490"/>
    </source>
</evidence>
<dbReference type="RefSeq" id="WP_226541401.1">
    <property type="nucleotide sequence ID" value="NZ_JAJAPW010000002.1"/>
</dbReference>
<comment type="pathway">
    <text evidence="2">Aminoacyl-tRNA biosynthesis; selenocysteinyl-tRNA(Sec) biosynthesis; L-seryl-tRNA(Sec) from L-serine and tRNA(Sec): step 1/1.</text>
</comment>
<proteinExistence type="inferred from homology"/>
<evidence type="ECO:0000259" key="18">
    <source>
        <dbReference type="PROSITE" id="PS50862"/>
    </source>
</evidence>
<evidence type="ECO:0000256" key="17">
    <source>
        <dbReference type="SAM" id="Coils"/>
    </source>
</evidence>
<keyword evidence="20" id="KW-1185">Reference proteome</keyword>
<dbReference type="GO" id="GO:0006434">
    <property type="term" value="P:seryl-tRNA aminoacylation"/>
    <property type="evidence" value="ECO:0007669"/>
    <property type="project" value="UniProtKB-UniRule"/>
</dbReference>
<keyword evidence="10" id="KW-0030">Aminoacyl-tRNA synthetase</keyword>
<evidence type="ECO:0000256" key="11">
    <source>
        <dbReference type="ARBA" id="ARBA00039158"/>
    </source>
</evidence>
<dbReference type="InterPro" id="IPR002317">
    <property type="entry name" value="Ser-tRNA-ligase_type_1"/>
</dbReference>
<feature type="domain" description="Aminoacyl-transfer RNA synthetases class-II family profile" evidence="18">
    <location>
        <begin position="142"/>
        <end position="410"/>
    </location>
</feature>
<dbReference type="GO" id="GO:0005524">
    <property type="term" value="F:ATP binding"/>
    <property type="evidence" value="ECO:0007669"/>
    <property type="project" value="UniProtKB-KW"/>
</dbReference>
<dbReference type="PANTHER" id="PTHR43697:SF1">
    <property type="entry name" value="SERINE--TRNA LIGASE"/>
    <property type="match status" value="1"/>
</dbReference>
<dbReference type="InterPro" id="IPR045864">
    <property type="entry name" value="aa-tRNA-synth_II/BPL/LPL"/>
</dbReference>
<dbReference type="PROSITE" id="PS50862">
    <property type="entry name" value="AA_TRNA_LIGASE_II"/>
    <property type="match status" value="1"/>
</dbReference>
<dbReference type="InterPro" id="IPR006195">
    <property type="entry name" value="aa-tRNA-synth_II"/>
</dbReference>
<evidence type="ECO:0000256" key="10">
    <source>
        <dbReference type="ARBA" id="ARBA00023146"/>
    </source>
</evidence>
<dbReference type="Gene3D" id="1.10.287.40">
    <property type="entry name" value="Serine-tRNA synthetase, tRNA binding domain"/>
    <property type="match status" value="1"/>
</dbReference>
<dbReference type="InterPro" id="IPR042103">
    <property type="entry name" value="SerRS_1_N_sf"/>
</dbReference>
<comment type="catalytic activity">
    <reaction evidence="13">
        <text>tRNA(Ser) + L-serine + ATP = L-seryl-tRNA(Ser) + AMP + diphosphate + H(+)</text>
        <dbReference type="Rhea" id="RHEA:12292"/>
        <dbReference type="Rhea" id="RHEA-COMP:9669"/>
        <dbReference type="Rhea" id="RHEA-COMP:9703"/>
        <dbReference type="ChEBI" id="CHEBI:15378"/>
        <dbReference type="ChEBI" id="CHEBI:30616"/>
        <dbReference type="ChEBI" id="CHEBI:33019"/>
        <dbReference type="ChEBI" id="CHEBI:33384"/>
        <dbReference type="ChEBI" id="CHEBI:78442"/>
        <dbReference type="ChEBI" id="CHEBI:78533"/>
        <dbReference type="ChEBI" id="CHEBI:456215"/>
        <dbReference type="EC" id="6.1.1.11"/>
    </reaction>
</comment>
<dbReference type="EC" id="6.1.1.11" evidence="4 14"/>
<feature type="binding site" evidence="15">
    <location>
        <position position="264"/>
    </location>
    <ligand>
        <name>L-serine</name>
        <dbReference type="ChEBI" id="CHEBI:33384"/>
    </ligand>
</feature>
<keyword evidence="6 19" id="KW-0436">Ligase</keyword>
<keyword evidence="8 16" id="KW-0067">ATP-binding</keyword>
<dbReference type="SUPFAM" id="SSF46589">
    <property type="entry name" value="tRNA-binding arm"/>
    <property type="match status" value="1"/>
</dbReference>
<feature type="binding site" evidence="15">
    <location>
        <position position="233"/>
    </location>
    <ligand>
        <name>L-serine</name>
        <dbReference type="ChEBI" id="CHEBI:33384"/>
    </ligand>
</feature>
<evidence type="ECO:0000256" key="13">
    <source>
        <dbReference type="ARBA" id="ARBA00048823"/>
    </source>
</evidence>
<evidence type="ECO:0000256" key="6">
    <source>
        <dbReference type="ARBA" id="ARBA00022598"/>
    </source>
</evidence>
<dbReference type="InterPro" id="IPR015866">
    <property type="entry name" value="Ser-tRNA-synth_1_N"/>
</dbReference>
<dbReference type="PRINTS" id="PR00981">
    <property type="entry name" value="TRNASYNTHSER"/>
</dbReference>
<comment type="subcellular location">
    <subcellularLocation>
        <location evidence="1">Cytoplasm</location>
    </subcellularLocation>
</comment>
<comment type="catalytic activity">
    <reaction evidence="12">
        <text>tRNA(Sec) + L-serine + ATP = L-seryl-tRNA(Sec) + AMP + diphosphate + H(+)</text>
        <dbReference type="Rhea" id="RHEA:42580"/>
        <dbReference type="Rhea" id="RHEA-COMP:9742"/>
        <dbReference type="Rhea" id="RHEA-COMP:10128"/>
        <dbReference type="ChEBI" id="CHEBI:15378"/>
        <dbReference type="ChEBI" id="CHEBI:30616"/>
        <dbReference type="ChEBI" id="CHEBI:33019"/>
        <dbReference type="ChEBI" id="CHEBI:33384"/>
        <dbReference type="ChEBI" id="CHEBI:78442"/>
        <dbReference type="ChEBI" id="CHEBI:78533"/>
        <dbReference type="ChEBI" id="CHEBI:456215"/>
        <dbReference type="EC" id="6.1.1.11"/>
    </reaction>
</comment>
<evidence type="ECO:0000256" key="16">
    <source>
        <dbReference type="PIRSR" id="PIRSR001529-2"/>
    </source>
</evidence>
<dbReference type="Pfam" id="PF02403">
    <property type="entry name" value="Seryl_tRNA_N"/>
    <property type="match status" value="1"/>
</dbReference>
<keyword evidence="5" id="KW-0963">Cytoplasm</keyword>
<dbReference type="PIRSF" id="PIRSF001529">
    <property type="entry name" value="Ser-tRNA-synth_IIa"/>
    <property type="match status" value="1"/>
</dbReference>
<accession>A0A9X1L3A8</accession>
<evidence type="ECO:0000313" key="20">
    <source>
        <dbReference type="Proteomes" id="UP001139199"/>
    </source>
</evidence>
<evidence type="ECO:0000256" key="12">
    <source>
        <dbReference type="ARBA" id="ARBA00047929"/>
    </source>
</evidence>
<keyword evidence="9" id="KW-0648">Protein biosynthesis</keyword>
<feature type="binding site" evidence="15">
    <location>
        <position position="384"/>
    </location>
    <ligand>
        <name>L-serine</name>
        <dbReference type="ChEBI" id="CHEBI:33384"/>
    </ligand>
</feature>
<evidence type="ECO:0000256" key="8">
    <source>
        <dbReference type="ARBA" id="ARBA00022840"/>
    </source>
</evidence>
<organism evidence="19 20">
    <name type="scientific">Neotamlana laminarinivorans</name>
    <dbReference type="NCBI Taxonomy" id="2883124"/>
    <lineage>
        <taxon>Bacteria</taxon>
        <taxon>Pseudomonadati</taxon>
        <taxon>Bacteroidota</taxon>
        <taxon>Flavobacteriia</taxon>
        <taxon>Flavobacteriales</taxon>
        <taxon>Flavobacteriaceae</taxon>
        <taxon>Neotamlana</taxon>
    </lineage>
</organism>
<evidence type="ECO:0000313" key="19">
    <source>
        <dbReference type="EMBL" id="MCB4798072.1"/>
    </source>
</evidence>
<dbReference type="InterPro" id="IPR002314">
    <property type="entry name" value="aa-tRNA-synt_IIb"/>
</dbReference>
<evidence type="ECO:0000256" key="7">
    <source>
        <dbReference type="ARBA" id="ARBA00022741"/>
    </source>
</evidence>
<dbReference type="SUPFAM" id="SSF55681">
    <property type="entry name" value="Class II aaRS and biotin synthetases"/>
    <property type="match status" value="1"/>
</dbReference>
<gene>
    <name evidence="19" type="primary">serS</name>
    <name evidence="19" type="ORF">LG649_04405</name>
</gene>
<dbReference type="Gene3D" id="3.30.930.10">
    <property type="entry name" value="Bira Bifunctional Protein, Domain 2"/>
    <property type="match status" value="1"/>
</dbReference>
<evidence type="ECO:0000256" key="3">
    <source>
        <dbReference type="ARBA" id="ARBA00010728"/>
    </source>
</evidence>
<name>A0A9X1L3A8_9FLAO</name>
<keyword evidence="7" id="KW-0547">Nucleotide-binding</keyword>
<sequence>MLQVAFIRENKDLVIKRLEKRNIDASQMIADVLTFDEERRGIQTQLDNTLAESNTLSKEIGNLYKSGKAQEANALKEKTSQLKETSKELTEALNAKAEALNELLYKIPNVPNEIVPSGNSDEDNEVVFEAGEVPTLSKEALPHWELAKKYDIIDFELGNKITGAGFPVYKGKGARLQRALIAYFLDKNTEAGYKEYQLPHLVNEASGFGTGQLPDKEGQMYHVTGDNLYLIPTGEVPGTNIFRDVVLNEADLPIGITGYTPCFRREAGSYGAHVRGLNRLHQFDKVEIIRVEHPKNSYDALTGMVEHVKSILNELKLPYRILRLCGGDLGFTSALTYDFEVFSTAQDRWLEISSVSNFETFQANRLKLRFKNSEGKNELAHTLNGSSLALPRVLAGILENYQTENGIEIPEVLQPYTGFKILN</sequence>
<dbReference type="AlphaFoldDB" id="A0A9X1L3A8"/>
<feature type="binding site" evidence="16">
    <location>
        <begin position="264"/>
        <end position="266"/>
    </location>
    <ligand>
        <name>ATP</name>
        <dbReference type="ChEBI" id="CHEBI:30616"/>
    </ligand>
</feature>
<dbReference type="GO" id="GO:0004828">
    <property type="term" value="F:serine-tRNA ligase activity"/>
    <property type="evidence" value="ECO:0007669"/>
    <property type="project" value="UniProtKB-UniRule"/>
</dbReference>
<evidence type="ECO:0000256" key="4">
    <source>
        <dbReference type="ARBA" id="ARBA00012840"/>
    </source>
</evidence>